<dbReference type="Gene3D" id="3.40.50.300">
    <property type="entry name" value="P-loop containing nucleotide triphosphate hydrolases"/>
    <property type="match status" value="2"/>
</dbReference>
<keyword evidence="3" id="KW-0378">Hydrolase</keyword>
<dbReference type="Proteomes" id="UP000576393">
    <property type="component" value="Unassembled WGS sequence"/>
</dbReference>
<dbReference type="Pfam" id="PF20469">
    <property type="entry name" value="OLD-like_TOPRIM"/>
    <property type="match status" value="1"/>
</dbReference>
<dbReference type="GO" id="GO:0004519">
    <property type="term" value="F:endonuclease activity"/>
    <property type="evidence" value="ECO:0007669"/>
    <property type="project" value="UniProtKB-KW"/>
</dbReference>
<dbReference type="RefSeq" id="WP_179825777.1">
    <property type="nucleotide sequence ID" value="NZ_JACCCO010000002.1"/>
</dbReference>
<gene>
    <name evidence="3" type="ORF">HDA43_005120</name>
</gene>
<sequence>MFWNTSSERNITQESKRGQMGLHISRIEVHNFRNFHHLVIDNFPGHAVIVGENGVGKSNLLEAIRLVLDPSLPDSRRMLREEDIWEGHPAGLAGGAEVTVVVDLQGFDTDDDAKSVLSTAIVDFAPYTARLTYRFAPRVEADVVAGLSLQPTGRPLTAQDYDFIAFAGTSETSDIRTIRREVALRVLPALRDAEGDLYNWRRSPLRDLLERLPLDPANLQATASAIATAVDQLTKDVNVAKLEGHLTDRLGNMFGPRLAVQPTLGFASSKPDELIRAIRLFLDTARRKGISDTSLGSANVIYLGLLLEVLNQQRLDEQFVATLVAIEEPEAHLHVSLQRHLFSYLLRTGQSLILTTHSPHIAAVTPVHSFIVLRASESGTTGASTAALPISSDEAADLERYIDISRAEILFASAVILVEGLAELYILPALAAAAGFDLDPYGAVVASVHGTDFKPYCAFLGPKGLNTPHVVITDGDAASDKRNQREAGLKRGANLHPDQMHAKALLNQIAELPEPSTANYHAVRAPLTTDLESIGVYVGVQTLEADLCPLFGEEIIQAFQELSSNTTAIDEVRRGVANEQDVTIDPEARKNMLKRISDLGKGRFAQRLAAHIARADLPARIRAAAHIASDDTPVERQDLRRLGTASYLFLALDDISRTARGTSLFAVYPSISDRSQQVTDADQ</sequence>
<evidence type="ECO:0000313" key="3">
    <source>
        <dbReference type="EMBL" id="NYF42919.1"/>
    </source>
</evidence>
<evidence type="ECO:0000313" key="4">
    <source>
        <dbReference type="Proteomes" id="UP000576393"/>
    </source>
</evidence>
<dbReference type="InterPro" id="IPR027417">
    <property type="entry name" value="P-loop_NTPase"/>
</dbReference>
<protein>
    <submittedName>
        <fullName evidence="3">Putative ATP-dependent endonuclease of OLD family</fullName>
    </submittedName>
</protein>
<comment type="caution">
    <text evidence="3">The sequence shown here is derived from an EMBL/GenBank/DDBJ whole genome shotgun (WGS) entry which is preliminary data.</text>
</comment>
<feature type="domain" description="OLD protein-like TOPRIM" evidence="2">
    <location>
        <begin position="410"/>
        <end position="476"/>
    </location>
</feature>
<dbReference type="AlphaFoldDB" id="A0A852V350"/>
<feature type="domain" description="ATPase AAA-type core" evidence="1">
    <location>
        <begin position="47"/>
        <end position="361"/>
    </location>
</feature>
<dbReference type="SUPFAM" id="SSF52540">
    <property type="entry name" value="P-loop containing nucleoside triphosphate hydrolases"/>
    <property type="match status" value="1"/>
</dbReference>
<dbReference type="EMBL" id="JACCCO010000002">
    <property type="protein sequence ID" value="NYF42919.1"/>
    <property type="molecule type" value="Genomic_DNA"/>
</dbReference>
<dbReference type="InterPro" id="IPR034139">
    <property type="entry name" value="TOPRIM_OLD"/>
</dbReference>
<keyword evidence="3" id="KW-0255">Endonuclease</keyword>
<dbReference type="CDD" id="cd01026">
    <property type="entry name" value="TOPRIM_OLD"/>
    <property type="match status" value="1"/>
</dbReference>
<keyword evidence="3" id="KW-0540">Nuclease</keyword>
<proteinExistence type="predicted"/>
<reference evidence="3 4" key="1">
    <citation type="submission" date="2020-07" db="EMBL/GenBank/DDBJ databases">
        <title>Sequencing the genomes of 1000 actinobacteria strains.</title>
        <authorList>
            <person name="Klenk H.-P."/>
        </authorList>
    </citation>
    <scope>NUCLEOTIDE SEQUENCE [LARGE SCALE GENOMIC DNA]</scope>
    <source>
        <strain evidence="3 4">DSM 45763</strain>
    </source>
</reference>
<dbReference type="InterPro" id="IPR003959">
    <property type="entry name" value="ATPase_AAA_core"/>
</dbReference>
<dbReference type="PANTHER" id="PTHR43581">
    <property type="entry name" value="ATP/GTP PHOSPHATASE"/>
    <property type="match status" value="1"/>
</dbReference>
<dbReference type="Pfam" id="PF13304">
    <property type="entry name" value="AAA_21"/>
    <property type="match status" value="1"/>
</dbReference>
<keyword evidence="4" id="KW-1185">Reference proteome</keyword>
<dbReference type="PANTHER" id="PTHR43581:SF4">
    <property type="entry name" value="ATP_GTP PHOSPHATASE"/>
    <property type="match status" value="1"/>
</dbReference>
<organism evidence="3 4">
    <name type="scientific">Streptosporangium sandarakinum</name>
    <dbReference type="NCBI Taxonomy" id="1260955"/>
    <lineage>
        <taxon>Bacteria</taxon>
        <taxon>Bacillati</taxon>
        <taxon>Actinomycetota</taxon>
        <taxon>Actinomycetes</taxon>
        <taxon>Streptosporangiales</taxon>
        <taxon>Streptosporangiaceae</taxon>
        <taxon>Streptosporangium</taxon>
    </lineage>
</organism>
<dbReference type="InterPro" id="IPR051396">
    <property type="entry name" value="Bact_Antivir_Def_Nuclease"/>
</dbReference>
<accession>A0A852V350</accession>
<name>A0A852V350_9ACTN</name>
<evidence type="ECO:0000259" key="1">
    <source>
        <dbReference type="Pfam" id="PF13304"/>
    </source>
</evidence>
<evidence type="ECO:0000259" key="2">
    <source>
        <dbReference type="Pfam" id="PF20469"/>
    </source>
</evidence>